<proteinExistence type="predicted"/>
<accession>A0A450UK77</accession>
<reference evidence="1" key="1">
    <citation type="submission" date="2019-02" db="EMBL/GenBank/DDBJ databases">
        <authorList>
            <person name="Gruber-Vodicka R. H."/>
            <person name="Seah K. B. B."/>
        </authorList>
    </citation>
    <scope>NUCLEOTIDE SEQUENCE</scope>
    <source>
        <strain evidence="1">BECK_M7</strain>
    </source>
</reference>
<sequence length="84" mass="9425">MIDFSGMEQIEPNSYLVVIDKKVYEDGDRVGVLKTEAEGKLTFSPLQITDWNHDDGQANDLESVCRIPGKDSEFLLAEAGYWKG</sequence>
<dbReference type="EMBL" id="CAADFF010000040">
    <property type="protein sequence ID" value="VFJ92933.1"/>
    <property type="molecule type" value="Genomic_DNA"/>
</dbReference>
<name>A0A450UK77_9GAMM</name>
<protein>
    <submittedName>
        <fullName evidence="1">Uncharacterized protein</fullName>
    </submittedName>
</protein>
<evidence type="ECO:0000313" key="1">
    <source>
        <dbReference type="EMBL" id="VFJ92933.1"/>
    </source>
</evidence>
<dbReference type="AlphaFoldDB" id="A0A450UK77"/>
<organism evidence="1">
    <name type="scientific">Candidatus Kentrum sp. LFY</name>
    <dbReference type="NCBI Taxonomy" id="2126342"/>
    <lineage>
        <taxon>Bacteria</taxon>
        <taxon>Pseudomonadati</taxon>
        <taxon>Pseudomonadota</taxon>
        <taxon>Gammaproteobacteria</taxon>
        <taxon>Candidatus Kentrum</taxon>
    </lineage>
</organism>
<gene>
    <name evidence="1" type="ORF">BECKLFY1418B_GA0070995_104020</name>
</gene>